<accession>A0A0A9YZH8</accession>
<dbReference type="EMBL" id="GBHO01006020">
    <property type="protein sequence ID" value="JAG37584.1"/>
    <property type="molecule type" value="Transcribed_RNA"/>
</dbReference>
<evidence type="ECO:0000313" key="2">
    <source>
        <dbReference type="EMBL" id="JAG37584.1"/>
    </source>
</evidence>
<keyword evidence="1" id="KW-0812">Transmembrane</keyword>
<protein>
    <submittedName>
        <fullName evidence="2">Uncharacterized protein</fullName>
    </submittedName>
</protein>
<sequence length="246" mass="28535">KRNPIEIFFLVVCIVLACFQVTSISWLRVSFAQPGTQPLLIYLEYFGILVPIREVFSHESVEPSVKECYEMRSEDVACSTYRKGINYYTVVLKAQKHYLAAPYNLIFGAELENVLTINHPDWPYRMYAVKYEVKLHVYSNNELVMPVTPLHVWHQVTSTYSACLPLISFDGCSTIAKYPWRWLAHELVRIKLTARRQDNPTCKNLVVELRDAVTFFHSDPQDNSDIATRPLKAKITRTNLELFFAH</sequence>
<proteinExistence type="predicted"/>
<feature type="transmembrane region" description="Helical" evidence="1">
    <location>
        <begin position="7"/>
        <end position="27"/>
    </location>
</feature>
<reference evidence="2" key="1">
    <citation type="journal article" date="2014" name="PLoS ONE">
        <title>Transcriptome-Based Identification of ABC Transporters in the Western Tarnished Plant Bug Lygus hesperus.</title>
        <authorList>
            <person name="Hull J.J."/>
            <person name="Chaney K."/>
            <person name="Geib S.M."/>
            <person name="Fabrick J.A."/>
            <person name="Brent C.S."/>
            <person name="Walsh D."/>
            <person name="Lavine L.C."/>
        </authorList>
    </citation>
    <scope>NUCLEOTIDE SEQUENCE</scope>
</reference>
<reference evidence="2" key="2">
    <citation type="submission" date="2014-07" db="EMBL/GenBank/DDBJ databases">
        <authorList>
            <person name="Hull J."/>
        </authorList>
    </citation>
    <scope>NUCLEOTIDE SEQUENCE</scope>
</reference>
<organism evidence="2">
    <name type="scientific">Lygus hesperus</name>
    <name type="common">Western plant bug</name>
    <dbReference type="NCBI Taxonomy" id="30085"/>
    <lineage>
        <taxon>Eukaryota</taxon>
        <taxon>Metazoa</taxon>
        <taxon>Ecdysozoa</taxon>
        <taxon>Arthropoda</taxon>
        <taxon>Hexapoda</taxon>
        <taxon>Insecta</taxon>
        <taxon>Pterygota</taxon>
        <taxon>Neoptera</taxon>
        <taxon>Paraneoptera</taxon>
        <taxon>Hemiptera</taxon>
        <taxon>Heteroptera</taxon>
        <taxon>Panheteroptera</taxon>
        <taxon>Cimicomorpha</taxon>
        <taxon>Miridae</taxon>
        <taxon>Mirini</taxon>
        <taxon>Lygus</taxon>
    </lineage>
</organism>
<keyword evidence="1" id="KW-0472">Membrane</keyword>
<evidence type="ECO:0000256" key="1">
    <source>
        <dbReference type="SAM" id="Phobius"/>
    </source>
</evidence>
<gene>
    <name evidence="2" type="ORF">CM83_16092</name>
</gene>
<dbReference type="AlphaFoldDB" id="A0A0A9YZH8"/>
<keyword evidence="1" id="KW-1133">Transmembrane helix</keyword>
<name>A0A0A9YZH8_LYGHE</name>
<feature type="non-terminal residue" evidence="2">
    <location>
        <position position="1"/>
    </location>
</feature>